<keyword evidence="1" id="KW-0812">Transmembrane</keyword>
<keyword evidence="1" id="KW-1133">Transmembrane helix</keyword>
<sequence length="131" mass="14109">MSTSAARRRATAWAVVGVVLAFALVYGVRVAWLFMMATEGDVPVSSSVQLPSGATIVSEKKDCANGGCWVVLRVEPPEDQSAEDLAATLGATPQLQIAGNFVDPRTISVQAHPVGRILELRLDYWSQKWVP</sequence>
<comment type="caution">
    <text evidence="2">The sequence shown here is derived from an EMBL/GenBank/DDBJ whole genome shotgun (WGS) entry which is preliminary data.</text>
</comment>
<dbReference type="AlphaFoldDB" id="A0A4Q9GUA3"/>
<accession>A0A4Q9GUA3</accession>
<feature type="transmembrane region" description="Helical" evidence="1">
    <location>
        <begin position="12"/>
        <end position="35"/>
    </location>
</feature>
<keyword evidence="1" id="KW-0472">Membrane</keyword>
<keyword evidence="3" id="KW-1185">Reference proteome</keyword>
<name>A0A4Q9GUA3_9MICO</name>
<proteinExistence type="predicted"/>
<dbReference type="RefSeq" id="WP_130982412.1">
    <property type="nucleotide sequence ID" value="NZ_SISG01000001.1"/>
</dbReference>
<evidence type="ECO:0000256" key="1">
    <source>
        <dbReference type="SAM" id="Phobius"/>
    </source>
</evidence>
<dbReference type="Proteomes" id="UP000294194">
    <property type="component" value="Unassembled WGS sequence"/>
</dbReference>
<dbReference type="EMBL" id="SISG01000001">
    <property type="protein sequence ID" value="TBN58305.1"/>
    <property type="molecule type" value="Genomic_DNA"/>
</dbReference>
<evidence type="ECO:0000313" key="2">
    <source>
        <dbReference type="EMBL" id="TBN58305.1"/>
    </source>
</evidence>
<evidence type="ECO:0000313" key="3">
    <source>
        <dbReference type="Proteomes" id="UP000294194"/>
    </source>
</evidence>
<organism evidence="2 3">
    <name type="scientific">Glaciihabitans arcticus</name>
    <dbReference type="NCBI Taxonomy" id="2668039"/>
    <lineage>
        <taxon>Bacteria</taxon>
        <taxon>Bacillati</taxon>
        <taxon>Actinomycetota</taxon>
        <taxon>Actinomycetes</taxon>
        <taxon>Micrococcales</taxon>
        <taxon>Microbacteriaceae</taxon>
        <taxon>Glaciihabitans</taxon>
    </lineage>
</organism>
<protein>
    <submittedName>
        <fullName evidence="2">Uncharacterized protein</fullName>
    </submittedName>
</protein>
<reference evidence="3" key="1">
    <citation type="submission" date="2019-02" db="EMBL/GenBank/DDBJ databases">
        <title>Glaciihabitans arcticus sp. nov., a psychrotolerant bacterium isolated from polar soil.</title>
        <authorList>
            <person name="Dahal R.H."/>
        </authorList>
    </citation>
    <scope>NUCLEOTIDE SEQUENCE [LARGE SCALE GENOMIC DNA]</scope>
    <source>
        <strain evidence="3">RP-3-7</strain>
    </source>
</reference>
<gene>
    <name evidence="2" type="ORF">EYE40_13385</name>
</gene>